<feature type="region of interest" description="Disordered" evidence="11">
    <location>
        <begin position="172"/>
        <end position="212"/>
    </location>
</feature>
<gene>
    <name evidence="12" type="ORF">AMON00008_LOCUS28875</name>
    <name evidence="13" type="ORF">AMON00008_LOCUS28876</name>
</gene>
<keyword evidence="4" id="KW-1003">Cell membrane</keyword>
<dbReference type="FunFam" id="3.40.50.300:FF:000363">
    <property type="entry name" value="Secretion related GTPase srgA"/>
    <property type="match status" value="1"/>
</dbReference>
<dbReference type="Pfam" id="PF00071">
    <property type="entry name" value="Ras"/>
    <property type="match status" value="1"/>
</dbReference>
<dbReference type="GO" id="GO:0005525">
    <property type="term" value="F:GTP binding"/>
    <property type="evidence" value="ECO:0007669"/>
    <property type="project" value="UniProtKB-KW"/>
</dbReference>
<dbReference type="SMART" id="SM00174">
    <property type="entry name" value="RHO"/>
    <property type="match status" value="1"/>
</dbReference>
<dbReference type="PROSITE" id="PS51421">
    <property type="entry name" value="RAS"/>
    <property type="match status" value="1"/>
</dbReference>
<dbReference type="CDD" id="cd01869">
    <property type="entry name" value="Rab1_Ypt1"/>
    <property type="match status" value="1"/>
</dbReference>
<accession>A0A6T1D037</accession>
<dbReference type="InterPro" id="IPR050305">
    <property type="entry name" value="Small_GTPase_Rab"/>
</dbReference>
<dbReference type="Gene3D" id="3.40.50.300">
    <property type="entry name" value="P-loop containing nucleotide triphosphate hydrolases"/>
    <property type="match status" value="1"/>
</dbReference>
<dbReference type="PANTHER" id="PTHR47980">
    <property type="entry name" value="LD44762P"/>
    <property type="match status" value="1"/>
</dbReference>
<evidence type="ECO:0000256" key="10">
    <source>
        <dbReference type="ARBA" id="ARBA00023289"/>
    </source>
</evidence>
<dbReference type="PROSITE" id="PS51420">
    <property type="entry name" value="RHO"/>
    <property type="match status" value="1"/>
</dbReference>
<keyword evidence="6" id="KW-0653">Protein transport</keyword>
<dbReference type="InterPro" id="IPR027417">
    <property type="entry name" value="P-loop_NTPase"/>
</dbReference>
<comment type="similarity">
    <text evidence="2">Belongs to the small GTPase superfamily. Rab family.</text>
</comment>
<organism evidence="13">
    <name type="scientific">Alexandrium monilatum</name>
    <dbReference type="NCBI Taxonomy" id="311494"/>
    <lineage>
        <taxon>Eukaryota</taxon>
        <taxon>Sar</taxon>
        <taxon>Alveolata</taxon>
        <taxon>Dinophyceae</taxon>
        <taxon>Gonyaulacales</taxon>
        <taxon>Pyrocystaceae</taxon>
        <taxon>Alexandrium</taxon>
    </lineage>
</organism>
<evidence type="ECO:0000313" key="12">
    <source>
        <dbReference type="EMBL" id="CAE4600695.1"/>
    </source>
</evidence>
<evidence type="ECO:0000256" key="6">
    <source>
        <dbReference type="ARBA" id="ARBA00022927"/>
    </source>
</evidence>
<evidence type="ECO:0000256" key="5">
    <source>
        <dbReference type="ARBA" id="ARBA00022741"/>
    </source>
</evidence>
<keyword evidence="9" id="KW-0449">Lipoprotein</keyword>
<dbReference type="InterPro" id="IPR005225">
    <property type="entry name" value="Small_GTP-bd"/>
</dbReference>
<dbReference type="SUPFAM" id="SSF52540">
    <property type="entry name" value="P-loop containing nucleoside triphosphate hydrolases"/>
    <property type="match status" value="1"/>
</dbReference>
<dbReference type="SMART" id="SM00176">
    <property type="entry name" value="RAN"/>
    <property type="match status" value="1"/>
</dbReference>
<dbReference type="GO" id="GO:0005886">
    <property type="term" value="C:plasma membrane"/>
    <property type="evidence" value="ECO:0007669"/>
    <property type="project" value="UniProtKB-SubCell"/>
</dbReference>
<dbReference type="SMART" id="SM00175">
    <property type="entry name" value="RAB"/>
    <property type="match status" value="1"/>
</dbReference>
<keyword evidence="10" id="KW-0636">Prenylation</keyword>
<evidence type="ECO:0000256" key="4">
    <source>
        <dbReference type="ARBA" id="ARBA00022475"/>
    </source>
</evidence>
<evidence type="ECO:0000313" key="13">
    <source>
        <dbReference type="EMBL" id="CAE4600696.1"/>
    </source>
</evidence>
<evidence type="ECO:0000256" key="9">
    <source>
        <dbReference type="ARBA" id="ARBA00023288"/>
    </source>
</evidence>
<evidence type="ECO:0000256" key="7">
    <source>
        <dbReference type="ARBA" id="ARBA00023134"/>
    </source>
</evidence>
<dbReference type="GO" id="GO:0015031">
    <property type="term" value="P:protein transport"/>
    <property type="evidence" value="ECO:0007669"/>
    <property type="project" value="UniProtKB-KW"/>
</dbReference>
<evidence type="ECO:0000256" key="2">
    <source>
        <dbReference type="ARBA" id="ARBA00006270"/>
    </source>
</evidence>
<keyword evidence="8" id="KW-0472">Membrane</keyword>
<protein>
    <submittedName>
        <fullName evidence="13">Uncharacterized protein</fullName>
    </submittedName>
</protein>
<dbReference type="EMBL" id="HBNR01041606">
    <property type="protein sequence ID" value="CAE4600696.1"/>
    <property type="molecule type" value="Transcribed_RNA"/>
</dbReference>
<comment type="subcellular location">
    <subcellularLocation>
        <location evidence="1">Cell membrane</location>
        <topology evidence="1">Lipid-anchor</topology>
        <orientation evidence="1">Cytoplasmic side</orientation>
    </subcellularLocation>
</comment>
<reference evidence="13" key="1">
    <citation type="submission" date="2021-01" db="EMBL/GenBank/DDBJ databases">
        <authorList>
            <person name="Corre E."/>
            <person name="Pelletier E."/>
            <person name="Niang G."/>
            <person name="Scheremetjew M."/>
            <person name="Finn R."/>
            <person name="Kale V."/>
            <person name="Holt S."/>
            <person name="Cochrane G."/>
            <person name="Meng A."/>
            <person name="Brown T."/>
            <person name="Cohen L."/>
        </authorList>
    </citation>
    <scope>NUCLEOTIDE SEQUENCE</scope>
    <source>
        <strain evidence="13">CCMP3105</strain>
    </source>
</reference>
<proteinExistence type="inferred from homology"/>
<evidence type="ECO:0000256" key="1">
    <source>
        <dbReference type="ARBA" id="ARBA00004342"/>
    </source>
</evidence>
<keyword evidence="3" id="KW-0813">Transport</keyword>
<sequence>MKRDYDHLFKLVLIGDSGAGKSCLLLRFADDTFTDSYITTIGVDFRFKTIPVDKKTIKLQIWDTAGQERFRTITSAYYRGADGIVLVYDITDRESFLNIETWLNEVNRYVNENTCKILIGNKCDETAERQVSTEEAKKKAEELGIPFIEASAKEKINVEAAFQMVTSELIGRREQQGARPPLQAGGGVGLLQPMEPRNTAGKNCCAGGGGQA</sequence>
<dbReference type="AlphaFoldDB" id="A0A6T1D037"/>
<dbReference type="GO" id="GO:0003924">
    <property type="term" value="F:GTPase activity"/>
    <property type="evidence" value="ECO:0007669"/>
    <property type="project" value="InterPro"/>
</dbReference>
<evidence type="ECO:0000256" key="11">
    <source>
        <dbReference type="SAM" id="MobiDB-lite"/>
    </source>
</evidence>
<evidence type="ECO:0000256" key="8">
    <source>
        <dbReference type="ARBA" id="ARBA00023136"/>
    </source>
</evidence>
<dbReference type="PRINTS" id="PR00449">
    <property type="entry name" value="RASTRNSFRMNG"/>
</dbReference>
<evidence type="ECO:0000256" key="3">
    <source>
        <dbReference type="ARBA" id="ARBA00022448"/>
    </source>
</evidence>
<name>A0A6T1D037_9DINO</name>
<keyword evidence="7" id="KW-0342">GTP-binding</keyword>
<dbReference type="EMBL" id="HBNR01041605">
    <property type="protein sequence ID" value="CAE4600695.1"/>
    <property type="molecule type" value="Transcribed_RNA"/>
</dbReference>
<dbReference type="PROSITE" id="PS51419">
    <property type="entry name" value="RAB"/>
    <property type="match status" value="1"/>
</dbReference>
<dbReference type="SMART" id="SM00173">
    <property type="entry name" value="RAS"/>
    <property type="match status" value="1"/>
</dbReference>
<keyword evidence="5" id="KW-0547">Nucleotide-binding</keyword>
<dbReference type="InterPro" id="IPR001806">
    <property type="entry name" value="Small_GTPase"/>
</dbReference>
<dbReference type="InterPro" id="IPR057289">
    <property type="entry name" value="Rab1/Ypt1"/>
</dbReference>
<dbReference type="NCBIfam" id="TIGR00231">
    <property type="entry name" value="small_GTP"/>
    <property type="match status" value="1"/>
</dbReference>